<evidence type="ECO:0000313" key="3">
    <source>
        <dbReference type="Proteomes" id="UP000681340"/>
    </source>
</evidence>
<keyword evidence="3" id="KW-1185">Reference proteome</keyword>
<reference evidence="2" key="1">
    <citation type="submission" date="2021-03" db="EMBL/GenBank/DDBJ databases">
        <title>Whole genome shotgun sequence of Actinoplanes auranticolor NBRC 12245.</title>
        <authorList>
            <person name="Komaki H."/>
            <person name="Tamura T."/>
        </authorList>
    </citation>
    <scope>NUCLEOTIDE SEQUENCE</scope>
    <source>
        <strain evidence="2">NBRC 12245</strain>
    </source>
</reference>
<organism evidence="2 3">
    <name type="scientific">Actinoplanes auranticolor</name>
    <dbReference type="NCBI Taxonomy" id="47988"/>
    <lineage>
        <taxon>Bacteria</taxon>
        <taxon>Bacillati</taxon>
        <taxon>Actinomycetota</taxon>
        <taxon>Actinomycetes</taxon>
        <taxon>Micromonosporales</taxon>
        <taxon>Micromonosporaceae</taxon>
        <taxon>Actinoplanes</taxon>
    </lineage>
</organism>
<dbReference type="RefSeq" id="WP_212991482.1">
    <property type="nucleotide sequence ID" value="NZ_BAABEA010000054.1"/>
</dbReference>
<feature type="region of interest" description="Disordered" evidence="1">
    <location>
        <begin position="165"/>
        <end position="221"/>
    </location>
</feature>
<feature type="compositionally biased region" description="Low complexity" evidence="1">
    <location>
        <begin position="69"/>
        <end position="84"/>
    </location>
</feature>
<evidence type="ECO:0000313" key="2">
    <source>
        <dbReference type="EMBL" id="GIM73327.1"/>
    </source>
</evidence>
<protein>
    <submittedName>
        <fullName evidence="2">Uncharacterized protein</fullName>
    </submittedName>
</protein>
<feature type="compositionally biased region" description="Basic and acidic residues" evidence="1">
    <location>
        <begin position="194"/>
        <end position="203"/>
    </location>
</feature>
<dbReference type="EMBL" id="BOQL01000044">
    <property type="protein sequence ID" value="GIM73327.1"/>
    <property type="molecule type" value="Genomic_DNA"/>
</dbReference>
<evidence type="ECO:0000256" key="1">
    <source>
        <dbReference type="SAM" id="MobiDB-lite"/>
    </source>
</evidence>
<gene>
    <name evidence="2" type="ORF">Aau02nite_55480</name>
</gene>
<name>A0A919SJ28_9ACTN</name>
<proteinExistence type="predicted"/>
<accession>A0A919SJ28</accession>
<dbReference type="AlphaFoldDB" id="A0A919SJ28"/>
<dbReference type="Proteomes" id="UP000681340">
    <property type="component" value="Unassembled WGS sequence"/>
</dbReference>
<sequence>MVTQGHVTWASRFGVTAGKPAGDFTASRGGRPAADEETTMRTTRILALGLLLTMAAAGCGKATDGDQVASAGGAPKASAGATATGDEDAPLKFSQCMREQGMSWFPDPNPGGGLQIKIPKGTDKAKVDAAMAACKQWAPDGGDRGKADPERLEQGRQLAQCMRDNGVPNFPDPQADGSIRLDGDKIGSGPGDPAFDKADEACSKFRPSGPGGPRTEERSAG</sequence>
<feature type="region of interest" description="Disordered" evidence="1">
    <location>
        <begin position="62"/>
        <end position="88"/>
    </location>
</feature>
<comment type="caution">
    <text evidence="2">The sequence shown here is derived from an EMBL/GenBank/DDBJ whole genome shotgun (WGS) entry which is preliminary data.</text>
</comment>